<gene>
    <name evidence="7" type="primary">pchC</name>
    <name evidence="7" type="ORF">BN1049_02525</name>
</gene>
<name>A0A078MFS1_9PSED</name>
<keyword evidence="5" id="KW-0732">Signal</keyword>
<accession>A0A078MFS1</accession>
<dbReference type="EMBL" id="LM997413">
    <property type="protein sequence ID" value="CEA06148.1"/>
    <property type="molecule type" value="Genomic_DNA"/>
</dbReference>
<keyword evidence="1 4" id="KW-0349">Heme</keyword>
<feature type="signal peptide" evidence="5">
    <location>
        <begin position="1"/>
        <end position="31"/>
    </location>
</feature>
<dbReference type="RefSeq" id="WP_044500382.1">
    <property type="nucleotide sequence ID" value="NZ_LK391969.1"/>
</dbReference>
<dbReference type="GO" id="GO:0046872">
    <property type="term" value="F:metal ion binding"/>
    <property type="evidence" value="ECO:0007669"/>
    <property type="project" value="UniProtKB-KW"/>
</dbReference>
<evidence type="ECO:0000256" key="2">
    <source>
        <dbReference type="ARBA" id="ARBA00022723"/>
    </source>
</evidence>
<keyword evidence="3 4" id="KW-0408">Iron</keyword>
<dbReference type="InterPro" id="IPR036909">
    <property type="entry name" value="Cyt_c-like_dom_sf"/>
</dbReference>
<dbReference type="EMBL" id="LK391969">
    <property type="protein sequence ID" value="CEF27573.1"/>
    <property type="molecule type" value="Genomic_DNA"/>
</dbReference>
<dbReference type="InterPro" id="IPR009056">
    <property type="entry name" value="Cyt_c-like_dom"/>
</dbReference>
<feature type="chain" id="PRO_5007377920" evidence="5">
    <location>
        <begin position="32"/>
        <end position="112"/>
    </location>
</feature>
<sequence>MTFFPGSTAASRALAAAVILPLALLSAAAKAQDTPQWASGKALYDNVCGHCHAPEVGVGPALGGRGLPETYIKAIVRNGFNAMPAFPHSYVDDASIAKVTEYIASLPLAEQP</sequence>
<dbReference type="PROSITE" id="PS51007">
    <property type="entry name" value="CYTC"/>
    <property type="match status" value="1"/>
</dbReference>
<evidence type="ECO:0000256" key="5">
    <source>
        <dbReference type="SAM" id="SignalP"/>
    </source>
</evidence>
<dbReference type="PATRIC" id="fig|1461581.3.peg.2490"/>
<dbReference type="SUPFAM" id="SSF46626">
    <property type="entry name" value="Cytochrome c"/>
    <property type="match status" value="1"/>
</dbReference>
<keyword evidence="2 4" id="KW-0479">Metal-binding</keyword>
<evidence type="ECO:0000259" key="6">
    <source>
        <dbReference type="PROSITE" id="PS51007"/>
    </source>
</evidence>
<dbReference type="GO" id="GO:0009055">
    <property type="term" value="F:electron transfer activity"/>
    <property type="evidence" value="ECO:0007669"/>
    <property type="project" value="InterPro"/>
</dbReference>
<reference evidence="7" key="1">
    <citation type="submission" date="2014-07" db="EMBL/GenBank/DDBJ databases">
        <authorList>
            <person name="Urmite Genomes Urmite Genomes"/>
        </authorList>
    </citation>
    <scope>NUCLEOTIDE SEQUENCE</scope>
    <source>
        <strain evidence="7">12M76_air</strain>
    </source>
</reference>
<dbReference type="AlphaFoldDB" id="A0A078MFS1"/>
<evidence type="ECO:0000256" key="4">
    <source>
        <dbReference type="PROSITE-ProRule" id="PRU00433"/>
    </source>
</evidence>
<dbReference type="Pfam" id="PF13442">
    <property type="entry name" value="Cytochrome_CBB3"/>
    <property type="match status" value="1"/>
</dbReference>
<proteinExistence type="predicted"/>
<evidence type="ECO:0000256" key="1">
    <source>
        <dbReference type="ARBA" id="ARBA00022617"/>
    </source>
</evidence>
<organism evidence="7">
    <name type="scientific">Pseudomonas saudimassiliensis</name>
    <dbReference type="NCBI Taxonomy" id="1461581"/>
    <lineage>
        <taxon>Bacteria</taxon>
        <taxon>Pseudomonadati</taxon>
        <taxon>Pseudomonadota</taxon>
        <taxon>Gammaproteobacteria</taxon>
        <taxon>Pseudomonadales</taxon>
        <taxon>Pseudomonadaceae</taxon>
        <taxon>Pseudomonas</taxon>
    </lineage>
</organism>
<evidence type="ECO:0000256" key="3">
    <source>
        <dbReference type="ARBA" id="ARBA00023004"/>
    </source>
</evidence>
<dbReference type="OrthoDB" id="9757546at2"/>
<dbReference type="Gene3D" id="1.10.760.10">
    <property type="entry name" value="Cytochrome c-like domain"/>
    <property type="match status" value="1"/>
</dbReference>
<dbReference type="GO" id="GO:0020037">
    <property type="term" value="F:heme binding"/>
    <property type="evidence" value="ECO:0007669"/>
    <property type="project" value="InterPro"/>
</dbReference>
<protein>
    <submittedName>
        <fullName evidence="7">4-cresol dehydrogenase [hydroxylating] cytochrome c subunit</fullName>
    </submittedName>
</protein>
<feature type="domain" description="Cytochrome c" evidence="6">
    <location>
        <begin position="35"/>
        <end position="107"/>
    </location>
</feature>
<evidence type="ECO:0000313" key="7">
    <source>
        <dbReference type="EMBL" id="CEA06148.1"/>
    </source>
</evidence>